<sequence>MCNDRMSLSIFVLQFIVKVLVLPVQILQYLGIWDSFYKKFFPFLMSKISVNYNEKMGQAKKDLFNNLLTFAGPSGNLTLLEIGCGTGANFSFFPQGCKVICVDPNPNFKKYLEKSLKENEHLKFEQFLVASGEDLKGVPDGSVDVVVCTLVLCSVLNVQGVLQEVIRVLKPGGAFYFLEHVASEPNSWTYFFQHVCQPAWSIFGDGCYLTREIWKDLEKANFSDLKLRHIQASVNNNLIRSHIVGYAVK</sequence>
<dbReference type="Bgee" id="ENSLACG00000018882">
    <property type="expression patterns" value="Expressed in pelvic fin and 6 other cell types or tissues"/>
</dbReference>
<evidence type="ECO:0000313" key="3">
    <source>
        <dbReference type="Ensembl" id="ENSLACP00000021488.2"/>
    </source>
</evidence>
<evidence type="ECO:0000256" key="1">
    <source>
        <dbReference type="SAM" id="Phobius"/>
    </source>
</evidence>
<dbReference type="OMA" id="PLWYYFG"/>
<dbReference type="eggNOG" id="KOG4300">
    <property type="taxonomic scope" value="Eukaryota"/>
</dbReference>
<dbReference type="Ensembl" id="ENSLACT00000021629.2">
    <property type="protein sequence ID" value="ENSLACP00000021488.2"/>
    <property type="gene ID" value="ENSLACG00000018882.2"/>
</dbReference>
<keyword evidence="1" id="KW-0472">Membrane</keyword>
<evidence type="ECO:0000259" key="2">
    <source>
        <dbReference type="Pfam" id="PF08241"/>
    </source>
</evidence>
<feature type="transmembrane region" description="Helical" evidence="1">
    <location>
        <begin position="6"/>
        <end position="30"/>
    </location>
</feature>
<evidence type="ECO:0000313" key="4">
    <source>
        <dbReference type="Proteomes" id="UP000008672"/>
    </source>
</evidence>
<dbReference type="GeneTree" id="ENSGT00940000154786"/>
<reference evidence="4" key="1">
    <citation type="submission" date="2011-08" db="EMBL/GenBank/DDBJ databases">
        <title>The draft genome of Latimeria chalumnae.</title>
        <authorList>
            <person name="Di Palma F."/>
            <person name="Alfoldi J."/>
            <person name="Johnson J."/>
            <person name="Berlin A."/>
            <person name="Gnerre S."/>
            <person name="Jaffe D."/>
            <person name="MacCallum I."/>
            <person name="Young S."/>
            <person name="Walker B.J."/>
            <person name="Lander E."/>
            <person name="Lindblad-Toh K."/>
        </authorList>
    </citation>
    <scope>NUCLEOTIDE SEQUENCE [LARGE SCALE GENOMIC DNA]</scope>
    <source>
        <strain evidence="4">Wild caught</strain>
    </source>
</reference>
<dbReference type="FunCoup" id="H3BHW7">
    <property type="interactions" value="31"/>
</dbReference>
<dbReference type="OrthoDB" id="416496at2759"/>
<dbReference type="InterPro" id="IPR013216">
    <property type="entry name" value="Methyltransf_11"/>
</dbReference>
<dbReference type="SUPFAM" id="SSF53335">
    <property type="entry name" value="S-adenosyl-L-methionine-dependent methyltransferases"/>
    <property type="match status" value="1"/>
</dbReference>
<keyword evidence="4" id="KW-1185">Reference proteome</keyword>
<dbReference type="PANTHER" id="PTHR45036:SF1">
    <property type="entry name" value="METHYLTRANSFERASE LIKE 7A"/>
    <property type="match status" value="1"/>
</dbReference>
<dbReference type="AlphaFoldDB" id="H3BHW7"/>
<protein>
    <submittedName>
        <fullName evidence="3">Thiol methyltransferase 1A</fullName>
    </submittedName>
</protein>
<organism evidence="3 4">
    <name type="scientific">Latimeria chalumnae</name>
    <name type="common">Coelacanth</name>
    <dbReference type="NCBI Taxonomy" id="7897"/>
    <lineage>
        <taxon>Eukaryota</taxon>
        <taxon>Metazoa</taxon>
        <taxon>Chordata</taxon>
        <taxon>Craniata</taxon>
        <taxon>Vertebrata</taxon>
        <taxon>Euteleostomi</taxon>
        <taxon>Coelacanthiformes</taxon>
        <taxon>Coelacanthidae</taxon>
        <taxon>Latimeria</taxon>
    </lineage>
</organism>
<gene>
    <name evidence="3" type="primary">TMT1A</name>
</gene>
<keyword evidence="1" id="KW-1133">Transmembrane helix</keyword>
<dbReference type="Pfam" id="PF08241">
    <property type="entry name" value="Methyltransf_11"/>
    <property type="match status" value="1"/>
</dbReference>
<dbReference type="KEGG" id="lcm:102361907"/>
<dbReference type="PANTHER" id="PTHR45036">
    <property type="entry name" value="METHYLTRANSFERASE LIKE 7B"/>
    <property type="match status" value="1"/>
</dbReference>
<dbReference type="CDD" id="cd02440">
    <property type="entry name" value="AdoMet_MTases"/>
    <property type="match status" value="1"/>
</dbReference>
<reference evidence="3" key="2">
    <citation type="submission" date="2025-08" db="UniProtKB">
        <authorList>
            <consortium name="Ensembl"/>
        </authorList>
    </citation>
    <scope>IDENTIFICATION</scope>
</reference>
<dbReference type="InterPro" id="IPR052356">
    <property type="entry name" value="Thiol_S-MT"/>
</dbReference>
<dbReference type="GO" id="GO:0008757">
    <property type="term" value="F:S-adenosylmethionine-dependent methyltransferase activity"/>
    <property type="evidence" value="ECO:0007669"/>
    <property type="project" value="InterPro"/>
</dbReference>
<dbReference type="Proteomes" id="UP000008672">
    <property type="component" value="Unassembled WGS sequence"/>
</dbReference>
<dbReference type="EMBL" id="AFYH01001711">
    <property type="status" value="NOT_ANNOTATED_CDS"/>
    <property type="molecule type" value="Genomic_DNA"/>
</dbReference>
<dbReference type="Gene3D" id="3.40.50.150">
    <property type="entry name" value="Vaccinia Virus protein VP39"/>
    <property type="match status" value="1"/>
</dbReference>
<feature type="domain" description="Methyltransferase type 11" evidence="2">
    <location>
        <begin position="80"/>
        <end position="177"/>
    </location>
</feature>
<dbReference type="InParanoid" id="H3BHW7"/>
<proteinExistence type="predicted"/>
<dbReference type="HOGENOM" id="CLU_037990_7_2_1"/>
<dbReference type="InterPro" id="IPR029063">
    <property type="entry name" value="SAM-dependent_MTases_sf"/>
</dbReference>
<reference evidence="3" key="3">
    <citation type="submission" date="2025-09" db="UniProtKB">
        <authorList>
            <consortium name="Ensembl"/>
        </authorList>
    </citation>
    <scope>IDENTIFICATION</scope>
</reference>
<keyword evidence="1" id="KW-0812">Transmembrane</keyword>
<accession>H3BHW7</accession>
<name>H3BHW7_LATCH</name>
<dbReference type="STRING" id="7897.ENSLACP00000021488"/>